<feature type="region of interest" description="Disordered" evidence="1">
    <location>
        <begin position="121"/>
        <end position="154"/>
    </location>
</feature>
<dbReference type="EMBL" id="CP000482">
    <property type="protein sequence ID" value="ABK98933.1"/>
    <property type="molecule type" value="Genomic_DNA"/>
</dbReference>
<dbReference type="STRING" id="338966.Ppro_1313"/>
<feature type="compositionally biased region" description="Polar residues" evidence="1">
    <location>
        <begin position="121"/>
        <end position="131"/>
    </location>
</feature>
<organism evidence="2 3">
    <name type="scientific">Pelobacter propionicus (strain DSM 2379 / NBRC 103807 / OttBd1)</name>
    <dbReference type="NCBI Taxonomy" id="338966"/>
    <lineage>
        <taxon>Bacteria</taxon>
        <taxon>Pseudomonadati</taxon>
        <taxon>Thermodesulfobacteriota</taxon>
        <taxon>Desulfuromonadia</taxon>
        <taxon>Desulfuromonadales</taxon>
        <taxon>Desulfuromonadaceae</taxon>
        <taxon>Pelobacter</taxon>
    </lineage>
</organism>
<protein>
    <submittedName>
        <fullName evidence="2">Uncharacterized protein</fullName>
    </submittedName>
</protein>
<keyword evidence="3" id="KW-1185">Reference proteome</keyword>
<gene>
    <name evidence="2" type="ordered locus">Ppro_1313</name>
</gene>
<dbReference type="AlphaFoldDB" id="A1ANL3"/>
<dbReference type="Proteomes" id="UP000006732">
    <property type="component" value="Chromosome"/>
</dbReference>
<evidence type="ECO:0000313" key="2">
    <source>
        <dbReference type="EMBL" id="ABK98933.1"/>
    </source>
</evidence>
<evidence type="ECO:0000256" key="1">
    <source>
        <dbReference type="SAM" id="MobiDB-lite"/>
    </source>
</evidence>
<evidence type="ECO:0000313" key="3">
    <source>
        <dbReference type="Proteomes" id="UP000006732"/>
    </source>
</evidence>
<reference evidence="2 3" key="1">
    <citation type="submission" date="2006-10" db="EMBL/GenBank/DDBJ databases">
        <title>Complete sequence of chromosome of Pelobacter propionicus DSM 2379.</title>
        <authorList>
            <consortium name="US DOE Joint Genome Institute"/>
            <person name="Copeland A."/>
            <person name="Lucas S."/>
            <person name="Lapidus A."/>
            <person name="Barry K."/>
            <person name="Detter J.C."/>
            <person name="Glavina del Rio T."/>
            <person name="Hammon N."/>
            <person name="Israni S."/>
            <person name="Dalin E."/>
            <person name="Tice H."/>
            <person name="Pitluck S."/>
            <person name="Saunders E."/>
            <person name="Brettin T."/>
            <person name="Bruce D."/>
            <person name="Han C."/>
            <person name="Tapia R."/>
            <person name="Schmutz J."/>
            <person name="Larimer F."/>
            <person name="Land M."/>
            <person name="Hauser L."/>
            <person name="Kyrpides N."/>
            <person name="Kim E."/>
            <person name="Lovley D."/>
            <person name="Richardson P."/>
        </authorList>
    </citation>
    <scope>NUCLEOTIDE SEQUENCE [LARGE SCALE GENOMIC DNA]</scope>
    <source>
        <strain evidence="3">DSM 2379 / NBRC 103807 / OttBd1</strain>
    </source>
</reference>
<feature type="compositionally biased region" description="Basic and acidic residues" evidence="1">
    <location>
        <begin position="133"/>
        <end position="147"/>
    </location>
</feature>
<name>A1ANL3_PELPD</name>
<dbReference type="HOGENOM" id="CLU_1702594_0_0_7"/>
<proteinExistence type="predicted"/>
<accession>A1ANL3</accession>
<sequence>MCPVDTPALLGACVMQKVNQLRRNVGSARVPVASCKPLAARKARKVEIILNISEGKSIKEKYFLEGVIRMSIAQLSPNSILVAPSQVNAPTQSVQHAALAQASQAAQSALVKTKTDTVTISSQAATMNSRASRLAEEPREDGTERTTQKKRRQG</sequence>
<dbReference type="KEGG" id="ppd:Ppro_1313"/>